<protein>
    <submittedName>
        <fullName evidence="1">Uncharacterized protein</fullName>
    </submittedName>
</protein>
<organism evidence="1 2">
    <name type="scientific">Rangifer tarandus platyrhynchus</name>
    <name type="common">Svalbard reindeer</name>
    <dbReference type="NCBI Taxonomy" id="3082113"/>
    <lineage>
        <taxon>Eukaryota</taxon>
        <taxon>Metazoa</taxon>
        <taxon>Chordata</taxon>
        <taxon>Craniata</taxon>
        <taxon>Vertebrata</taxon>
        <taxon>Euteleostomi</taxon>
        <taxon>Mammalia</taxon>
        <taxon>Eutheria</taxon>
        <taxon>Laurasiatheria</taxon>
        <taxon>Artiodactyla</taxon>
        <taxon>Ruminantia</taxon>
        <taxon>Pecora</taxon>
        <taxon>Cervidae</taxon>
        <taxon>Odocoileinae</taxon>
        <taxon>Rangifer</taxon>
    </lineage>
</organism>
<keyword evidence="2" id="KW-1185">Reference proteome</keyword>
<dbReference type="EMBL" id="CATKSN020000973">
    <property type="protein sequence ID" value="CAI9150628.1"/>
    <property type="molecule type" value="Genomic_DNA"/>
</dbReference>
<evidence type="ECO:0000313" key="1">
    <source>
        <dbReference type="EMBL" id="CAI9150628.1"/>
    </source>
</evidence>
<evidence type="ECO:0000313" key="2">
    <source>
        <dbReference type="Proteomes" id="UP001176941"/>
    </source>
</evidence>
<comment type="caution">
    <text evidence="1">The sequence shown here is derived from an EMBL/GenBank/DDBJ whole genome shotgun (WGS) entry which is preliminary data.</text>
</comment>
<gene>
    <name evidence="1" type="ORF">MRATA1EN1_LOCUS32246</name>
</gene>
<accession>A0ABN8XNW5</accession>
<name>A0ABN8XNW5_RANTA</name>
<dbReference type="Proteomes" id="UP001176941">
    <property type="component" value="Unassembled WGS sequence"/>
</dbReference>
<sequence length="112" mass="11787">MELFFFVPVCGDLGCFHRVLNTIKFLPFPSPQISLVQCDLITEAPPPEPITPSSLTPGGVMAGACVPPNLPDSTASSPSALLRLGVSRGSVPGPLLPLQLPRFSSRLGAVFM</sequence>
<reference evidence="1" key="1">
    <citation type="submission" date="2023-04" db="EMBL/GenBank/DDBJ databases">
        <authorList>
            <consortium name="ELIXIR-Norway"/>
        </authorList>
    </citation>
    <scope>NUCLEOTIDE SEQUENCE [LARGE SCALE GENOMIC DNA]</scope>
</reference>
<proteinExistence type="predicted"/>